<reference evidence="2" key="1">
    <citation type="submission" date="2016-10" db="EMBL/GenBank/DDBJ databases">
        <authorList>
            <person name="de Groot N.N."/>
        </authorList>
    </citation>
    <scope>NUCLEOTIDE SEQUENCE</scope>
</reference>
<dbReference type="InterPro" id="IPR029044">
    <property type="entry name" value="Nucleotide-diphossugar_trans"/>
</dbReference>
<evidence type="ECO:0000259" key="1">
    <source>
        <dbReference type="Pfam" id="PF00535"/>
    </source>
</evidence>
<dbReference type="PANTHER" id="PTHR22916:SF3">
    <property type="entry name" value="UDP-GLCNAC:BETAGAL BETA-1,3-N-ACETYLGLUCOSAMINYLTRANSFERASE-LIKE PROTEIN 1"/>
    <property type="match status" value="1"/>
</dbReference>
<dbReference type="CDD" id="cd06433">
    <property type="entry name" value="GT_2_WfgS_like"/>
    <property type="match status" value="1"/>
</dbReference>
<accession>A0A1W1C1W8</accession>
<sequence length="250" mass="28807">MRVSIITSVFNAKDTISDTIESVLSQTHDDIEYIIVDAASTDGSIDIIKAYEDKITIFISEFDNGIYEGHNKGIALATGEIIGFLNSDDLFENEYTIEKIVNRFNSCNCDSVYGDLVYVKRDEIDYIIRYWKSREYNVSKLQRGWMPPHPTFYVKREIYEKFGSFNTDFKIAADYDLMIRFLSKAKITTSYIPEVLVRMKIGGKSNKSIKNIIQKSIEDLKAMHLNQVGDIYTLFLKNISKIPQFFIKTS</sequence>
<dbReference type="Gene3D" id="3.90.550.10">
    <property type="entry name" value="Spore Coat Polysaccharide Biosynthesis Protein SpsA, Chain A"/>
    <property type="match status" value="1"/>
</dbReference>
<keyword evidence="2" id="KW-0808">Transferase</keyword>
<dbReference type="SUPFAM" id="SSF53448">
    <property type="entry name" value="Nucleotide-diphospho-sugar transferases"/>
    <property type="match status" value="1"/>
</dbReference>
<name>A0A1W1C1W8_9ZZZZ</name>
<dbReference type="InterPro" id="IPR001173">
    <property type="entry name" value="Glyco_trans_2-like"/>
</dbReference>
<dbReference type="AlphaFoldDB" id="A0A1W1C1W8"/>
<organism evidence="2">
    <name type="scientific">hydrothermal vent metagenome</name>
    <dbReference type="NCBI Taxonomy" id="652676"/>
    <lineage>
        <taxon>unclassified sequences</taxon>
        <taxon>metagenomes</taxon>
        <taxon>ecological metagenomes</taxon>
    </lineage>
</organism>
<dbReference type="Pfam" id="PF00535">
    <property type="entry name" value="Glycos_transf_2"/>
    <property type="match status" value="1"/>
</dbReference>
<dbReference type="PANTHER" id="PTHR22916">
    <property type="entry name" value="GLYCOSYLTRANSFERASE"/>
    <property type="match status" value="1"/>
</dbReference>
<evidence type="ECO:0000313" key="2">
    <source>
        <dbReference type="EMBL" id="SFV59717.1"/>
    </source>
</evidence>
<dbReference type="GO" id="GO:0016758">
    <property type="term" value="F:hexosyltransferase activity"/>
    <property type="evidence" value="ECO:0007669"/>
    <property type="project" value="UniProtKB-ARBA"/>
</dbReference>
<feature type="domain" description="Glycosyltransferase 2-like" evidence="1">
    <location>
        <begin position="4"/>
        <end position="157"/>
    </location>
</feature>
<proteinExistence type="predicted"/>
<protein>
    <submittedName>
        <fullName evidence="2">Putative glycosyl transferase</fullName>
    </submittedName>
</protein>
<dbReference type="EMBL" id="FPHC01000053">
    <property type="protein sequence ID" value="SFV59717.1"/>
    <property type="molecule type" value="Genomic_DNA"/>
</dbReference>
<gene>
    <name evidence="2" type="ORF">MNB_SV-6-1221</name>
</gene>